<dbReference type="AlphaFoldDB" id="S8BDF7"/>
<gene>
    <name evidence="2" type="ORF">PDE_07988</name>
</gene>
<keyword evidence="3" id="KW-1185">Reference proteome</keyword>
<reference evidence="2 3" key="1">
    <citation type="journal article" date="2013" name="PLoS ONE">
        <title>Genomic and secretomic analyses reveal unique features of the lignocellulolytic enzyme system of Penicillium decumbens.</title>
        <authorList>
            <person name="Liu G."/>
            <person name="Zhang L."/>
            <person name="Wei X."/>
            <person name="Zou G."/>
            <person name="Qin Y."/>
            <person name="Ma L."/>
            <person name="Li J."/>
            <person name="Zheng H."/>
            <person name="Wang S."/>
            <person name="Wang C."/>
            <person name="Xun L."/>
            <person name="Zhao G.-P."/>
            <person name="Zhou Z."/>
            <person name="Qu Y."/>
        </authorList>
    </citation>
    <scope>NUCLEOTIDE SEQUENCE [LARGE SCALE GENOMIC DNA]</scope>
    <source>
        <strain evidence="3">114-2 / CGMCC 5302</strain>
    </source>
</reference>
<dbReference type="EMBL" id="KB644414">
    <property type="protein sequence ID" value="EPS33027.1"/>
    <property type="molecule type" value="Genomic_DNA"/>
</dbReference>
<feature type="compositionally biased region" description="Basic residues" evidence="1">
    <location>
        <begin position="94"/>
        <end position="104"/>
    </location>
</feature>
<protein>
    <submittedName>
        <fullName evidence="2">Uncharacterized protein</fullName>
    </submittedName>
</protein>
<dbReference type="Proteomes" id="UP000019376">
    <property type="component" value="Unassembled WGS sequence"/>
</dbReference>
<proteinExistence type="predicted"/>
<organism evidence="2 3">
    <name type="scientific">Penicillium oxalicum (strain 114-2 / CGMCC 5302)</name>
    <name type="common">Penicillium decumbens</name>
    <dbReference type="NCBI Taxonomy" id="933388"/>
    <lineage>
        <taxon>Eukaryota</taxon>
        <taxon>Fungi</taxon>
        <taxon>Dikarya</taxon>
        <taxon>Ascomycota</taxon>
        <taxon>Pezizomycotina</taxon>
        <taxon>Eurotiomycetes</taxon>
        <taxon>Eurotiomycetidae</taxon>
        <taxon>Eurotiales</taxon>
        <taxon>Aspergillaceae</taxon>
        <taxon>Penicillium</taxon>
    </lineage>
</organism>
<evidence type="ECO:0000313" key="2">
    <source>
        <dbReference type="EMBL" id="EPS33027.1"/>
    </source>
</evidence>
<evidence type="ECO:0000313" key="3">
    <source>
        <dbReference type="Proteomes" id="UP000019376"/>
    </source>
</evidence>
<name>S8BDF7_PENO1</name>
<feature type="region of interest" description="Disordered" evidence="1">
    <location>
        <begin position="94"/>
        <end position="117"/>
    </location>
</feature>
<dbReference type="HOGENOM" id="CLU_1806871_0_0_1"/>
<evidence type="ECO:0000256" key="1">
    <source>
        <dbReference type="SAM" id="MobiDB-lite"/>
    </source>
</evidence>
<sequence>MTVDLQEKKIPTPSERVLRLEISSSAHLTTAPLGIFARGVHTHATPTNSFIFQCCYRQLVSPIHWISTRYSARSSAECTLQTFSLPLSPHTHHTRFRPFRHPRPGRSSLSEVLDPRPRLPGDPVDPVPFIVRAWRRPVFCLLP</sequence>
<accession>S8BDF7</accession>